<dbReference type="AlphaFoldDB" id="A0A368TW14"/>
<dbReference type="PANTHER" id="PTHR42695:SF5">
    <property type="entry name" value="GLUTAMINE AMIDOTRANSFERASE YLR126C-RELATED"/>
    <property type="match status" value="1"/>
</dbReference>
<protein>
    <submittedName>
        <fullName evidence="2">Glutamine amidotransferase</fullName>
    </submittedName>
</protein>
<dbReference type="InterPro" id="IPR017926">
    <property type="entry name" value="GATASE"/>
</dbReference>
<evidence type="ECO:0000313" key="2">
    <source>
        <dbReference type="EMBL" id="RCV87303.1"/>
    </source>
</evidence>
<dbReference type="Gene3D" id="3.40.50.880">
    <property type="match status" value="1"/>
</dbReference>
<dbReference type="OrthoDB" id="9813383at2"/>
<accession>A0A368TW14</accession>
<dbReference type="NCBIfam" id="NF005458">
    <property type="entry name" value="PRK07053.1"/>
    <property type="match status" value="1"/>
</dbReference>
<dbReference type="CDD" id="cd01741">
    <property type="entry name" value="GATase1_1"/>
    <property type="match status" value="1"/>
</dbReference>
<organism evidence="2 3">
    <name type="scientific">Billgrantia montanilacus</name>
    <dbReference type="NCBI Taxonomy" id="2282305"/>
    <lineage>
        <taxon>Bacteria</taxon>
        <taxon>Pseudomonadati</taxon>
        <taxon>Pseudomonadota</taxon>
        <taxon>Gammaproteobacteria</taxon>
        <taxon>Oceanospirillales</taxon>
        <taxon>Halomonadaceae</taxon>
        <taxon>Billgrantia</taxon>
    </lineage>
</organism>
<keyword evidence="3" id="KW-1185">Reference proteome</keyword>
<evidence type="ECO:0000259" key="1">
    <source>
        <dbReference type="Pfam" id="PF00117"/>
    </source>
</evidence>
<dbReference type="EMBL" id="QPII01000016">
    <property type="protein sequence ID" value="RCV87303.1"/>
    <property type="molecule type" value="Genomic_DNA"/>
</dbReference>
<dbReference type="PROSITE" id="PS51273">
    <property type="entry name" value="GATASE_TYPE_1"/>
    <property type="match status" value="1"/>
</dbReference>
<comment type="caution">
    <text evidence="2">The sequence shown here is derived from an EMBL/GenBank/DDBJ whole genome shotgun (WGS) entry which is preliminary data.</text>
</comment>
<dbReference type="SUPFAM" id="SSF52317">
    <property type="entry name" value="Class I glutamine amidotransferase-like"/>
    <property type="match status" value="1"/>
</dbReference>
<proteinExistence type="predicted"/>
<dbReference type="GO" id="GO:0005829">
    <property type="term" value="C:cytosol"/>
    <property type="evidence" value="ECO:0007669"/>
    <property type="project" value="TreeGrafter"/>
</dbReference>
<name>A0A368TW14_9GAMM</name>
<keyword evidence="2" id="KW-0315">Glutamine amidotransferase</keyword>
<gene>
    <name evidence="2" type="ORF">DU505_17485</name>
</gene>
<dbReference type="InterPro" id="IPR029062">
    <property type="entry name" value="Class_I_gatase-like"/>
</dbReference>
<dbReference type="PANTHER" id="PTHR42695">
    <property type="entry name" value="GLUTAMINE AMIDOTRANSFERASE YLR126C-RELATED"/>
    <property type="match status" value="1"/>
</dbReference>
<dbReference type="Proteomes" id="UP000252405">
    <property type="component" value="Unassembled WGS sequence"/>
</dbReference>
<dbReference type="Pfam" id="PF00117">
    <property type="entry name" value="GATase"/>
    <property type="match status" value="1"/>
</dbReference>
<sequence>MKSVVAFRHVAFEDLGIFEPVLEEFGYRIRYLDPGLLGPDALEALDVDSPELMVVLGGPIGANDEALYPFLGAELDAIRHRLDTGRPLLGICLGAQLIARALGGRVFPMPEKEIGFADLSLTREGQESSLRHIGNPDTVLHWHGDMFETPPGAVRLAYSHDCAHQAFAVGDSVLGLQFHLEADPGRIEQWLIGHAAELAGSGVDPVDIRQQALSLGPDLERRGQQVFREWLMAAEAANQLIPAAP</sequence>
<dbReference type="RefSeq" id="WP_114480273.1">
    <property type="nucleotide sequence ID" value="NZ_QPII01000016.1"/>
</dbReference>
<feature type="domain" description="Glutamine amidotransferase" evidence="1">
    <location>
        <begin position="47"/>
        <end position="187"/>
    </location>
</feature>
<evidence type="ECO:0000313" key="3">
    <source>
        <dbReference type="Proteomes" id="UP000252405"/>
    </source>
</evidence>
<keyword evidence="2" id="KW-0808">Transferase</keyword>
<reference evidence="2 3" key="1">
    <citation type="submission" date="2018-07" db="EMBL/GenBank/DDBJ databases">
        <title>Halomonas montanilacus sp. nov., isolated from Lake Pengyan on Tibetan Plateau.</title>
        <authorList>
            <person name="Lu H."/>
            <person name="Xing P."/>
            <person name="Wu Q."/>
        </authorList>
    </citation>
    <scope>NUCLEOTIDE SEQUENCE [LARGE SCALE GENOMIC DNA]</scope>
    <source>
        <strain evidence="2 3">PYC7W</strain>
    </source>
</reference>
<dbReference type="InterPro" id="IPR044992">
    <property type="entry name" value="ChyE-like"/>
</dbReference>
<dbReference type="GO" id="GO:0016740">
    <property type="term" value="F:transferase activity"/>
    <property type="evidence" value="ECO:0007669"/>
    <property type="project" value="UniProtKB-KW"/>
</dbReference>